<dbReference type="GO" id="GO:0006011">
    <property type="term" value="P:UDP-alpha-D-glucose metabolic process"/>
    <property type="evidence" value="ECO:0007669"/>
    <property type="project" value="UniProtKB-UniRule"/>
</dbReference>
<feature type="binding site" evidence="7">
    <location>
        <position position="200"/>
    </location>
    <ligand>
        <name>substrate</name>
    </ligand>
</feature>
<dbReference type="Pfam" id="PF01704">
    <property type="entry name" value="UDPGP"/>
    <property type="match status" value="1"/>
</dbReference>
<protein>
    <recommendedName>
        <fullName evidence="2 6">UTP--glucose-1-phosphate uridylyltransferase</fullName>
        <ecNumber evidence="2 6">2.7.7.9</ecNumber>
    </recommendedName>
</protein>
<proteinExistence type="inferred from homology"/>
<evidence type="ECO:0000313" key="8">
    <source>
        <dbReference type="EMBL" id="PIA60555.1"/>
    </source>
</evidence>
<dbReference type="GO" id="GO:0003983">
    <property type="term" value="F:UTP:glucose-1-phosphate uridylyltransferase activity"/>
    <property type="evidence" value="ECO:0007669"/>
    <property type="project" value="UniProtKB-EC"/>
</dbReference>
<dbReference type="SUPFAM" id="SSF53448">
    <property type="entry name" value="Nucleotide-diphospho-sugar transferases"/>
    <property type="match status" value="1"/>
</dbReference>
<dbReference type="AlphaFoldDB" id="A0A2G5EXQ2"/>
<dbReference type="InterPro" id="IPR016267">
    <property type="entry name" value="UDPGP_trans"/>
</dbReference>
<accession>A0A2G5EXQ2</accession>
<evidence type="ECO:0000256" key="1">
    <source>
        <dbReference type="ARBA" id="ARBA00010401"/>
    </source>
</evidence>
<keyword evidence="3 6" id="KW-0808">Transferase</keyword>
<dbReference type="EMBL" id="KZ305020">
    <property type="protein sequence ID" value="PIA60555.1"/>
    <property type="molecule type" value="Genomic_DNA"/>
</dbReference>
<evidence type="ECO:0000256" key="5">
    <source>
        <dbReference type="ARBA" id="ARBA00048128"/>
    </source>
</evidence>
<dbReference type="FunFam" id="2.160.10.10:FF:000001">
    <property type="entry name" value="UTP--glucose-1-phosphate uridylyltransferase"/>
    <property type="match status" value="1"/>
</dbReference>
<keyword evidence="4 6" id="KW-0548">Nucleotidyltransferase</keyword>
<dbReference type="EC" id="2.7.7.9" evidence="2 6"/>
<sequence>MAPGNPNNAEKIAKLNSTLLTITDMSEMEKSAFVNLVTRYMSEGAQDLDWSKIKSPNDEIIVLYDSLTPTTEDPAEIKKILDKVAVLKLNGGLGTSMGFTGPRSLIEVRNGLTFLDFTVVQVAALNSKYGCNVPLLLMNSINTHDDTQKALEKYSKSNINIHTFNQSQYPLLGVEDFSPLPSKGQTAKYEWYVSGYPPGHGDVFPGLINSGLLDTLLGQGREYVFVANADNLGAVVDLNILKHLVENECEYCMEVTPKTLADGKGGTLISYEEKLQLMEIAQVPGERVNEFKSMEKFNIFNTNNLWVNLKGIKRLAEADAFKMEIIPIFKEVEGGKALQLEMAAGAAIRSDLYTLAGGFVVQNQARTNPFNPFIELGPDFKMVSNFLSRFKSIPSIIELDSLNVIGDVWFGSGIILKGNVMISASVKFEIPDGVVLADKTLNIETLSEAELAKSDLKWIPFTWKLFMSLRTTAAYL</sequence>
<evidence type="ECO:0000256" key="4">
    <source>
        <dbReference type="ARBA" id="ARBA00022695"/>
    </source>
</evidence>
<dbReference type="STRING" id="218851.A0A2G5EXQ2"/>
<comment type="similarity">
    <text evidence="1 6">Belongs to the UDPGP type 1 family.</text>
</comment>
<dbReference type="PIRSF" id="PIRSF000806">
    <property type="entry name" value="UDPGP"/>
    <property type="match status" value="1"/>
</dbReference>
<name>A0A2G5EXQ2_AQUCA</name>
<dbReference type="InterPro" id="IPR029044">
    <property type="entry name" value="Nucleotide-diphossugar_trans"/>
</dbReference>
<dbReference type="FunFam" id="3.90.550.10:FF:000002">
    <property type="entry name" value="UTP--glucose-1-phosphate uridylyltransferase"/>
    <property type="match status" value="1"/>
</dbReference>
<evidence type="ECO:0000256" key="2">
    <source>
        <dbReference type="ARBA" id="ARBA00012415"/>
    </source>
</evidence>
<evidence type="ECO:0000256" key="7">
    <source>
        <dbReference type="PIRSR" id="PIRSR000806-1"/>
    </source>
</evidence>
<organism evidence="8 9">
    <name type="scientific">Aquilegia coerulea</name>
    <name type="common">Rocky mountain columbine</name>
    <dbReference type="NCBI Taxonomy" id="218851"/>
    <lineage>
        <taxon>Eukaryota</taxon>
        <taxon>Viridiplantae</taxon>
        <taxon>Streptophyta</taxon>
        <taxon>Embryophyta</taxon>
        <taxon>Tracheophyta</taxon>
        <taxon>Spermatophyta</taxon>
        <taxon>Magnoliopsida</taxon>
        <taxon>Ranunculales</taxon>
        <taxon>Ranunculaceae</taxon>
        <taxon>Thalictroideae</taxon>
        <taxon>Aquilegia</taxon>
    </lineage>
</organism>
<dbReference type="InParanoid" id="A0A2G5EXQ2"/>
<evidence type="ECO:0000313" key="9">
    <source>
        <dbReference type="Proteomes" id="UP000230069"/>
    </source>
</evidence>
<reference evidence="8 9" key="1">
    <citation type="submission" date="2017-09" db="EMBL/GenBank/DDBJ databases">
        <title>WGS assembly of Aquilegia coerulea Goldsmith.</title>
        <authorList>
            <person name="Hodges S."/>
            <person name="Kramer E."/>
            <person name="Nordborg M."/>
            <person name="Tomkins J."/>
            <person name="Borevitz J."/>
            <person name="Derieg N."/>
            <person name="Yan J."/>
            <person name="Mihaltcheva S."/>
            <person name="Hayes R.D."/>
            <person name="Rokhsar D."/>
        </authorList>
    </citation>
    <scope>NUCLEOTIDE SEQUENCE [LARGE SCALE GENOMIC DNA]</scope>
    <source>
        <strain evidence="9">cv. Goldsmith</strain>
    </source>
</reference>
<dbReference type="OrthoDB" id="932129at2759"/>
<dbReference type="PANTHER" id="PTHR43511">
    <property type="match status" value="1"/>
</dbReference>
<gene>
    <name evidence="8" type="ORF">AQUCO_00300207v1</name>
</gene>
<keyword evidence="9" id="KW-1185">Reference proteome</keyword>
<comment type="catalytic activity">
    <reaction evidence="5 6">
        <text>alpha-D-glucose 1-phosphate + UTP + H(+) = UDP-alpha-D-glucose + diphosphate</text>
        <dbReference type="Rhea" id="RHEA:19889"/>
        <dbReference type="ChEBI" id="CHEBI:15378"/>
        <dbReference type="ChEBI" id="CHEBI:33019"/>
        <dbReference type="ChEBI" id="CHEBI:46398"/>
        <dbReference type="ChEBI" id="CHEBI:58601"/>
        <dbReference type="ChEBI" id="CHEBI:58885"/>
        <dbReference type="EC" id="2.7.7.9"/>
    </reaction>
</comment>
<dbReference type="CDD" id="cd00897">
    <property type="entry name" value="UGPase_euk"/>
    <property type="match status" value="1"/>
</dbReference>
<dbReference type="Proteomes" id="UP000230069">
    <property type="component" value="Unassembled WGS sequence"/>
</dbReference>
<evidence type="ECO:0000256" key="6">
    <source>
        <dbReference type="PIRNR" id="PIRNR000806"/>
    </source>
</evidence>
<dbReference type="InterPro" id="IPR002618">
    <property type="entry name" value="UDPGP_fam"/>
</dbReference>
<dbReference type="Gene3D" id="3.90.550.10">
    <property type="entry name" value="Spore Coat Polysaccharide Biosynthesis Protein SpsA, Chain A"/>
    <property type="match status" value="1"/>
</dbReference>
<evidence type="ECO:0000256" key="3">
    <source>
        <dbReference type="ARBA" id="ARBA00022679"/>
    </source>
</evidence>